<gene>
    <name evidence="2" type="ORF">PG993_009071</name>
</gene>
<comment type="caution">
    <text evidence="2">The sequence shown here is derived from an EMBL/GenBank/DDBJ whole genome shotgun (WGS) entry which is preliminary data.</text>
</comment>
<proteinExistence type="predicted"/>
<evidence type="ECO:0000313" key="2">
    <source>
        <dbReference type="EMBL" id="KAK8034076.1"/>
    </source>
</evidence>
<evidence type="ECO:0000256" key="1">
    <source>
        <dbReference type="SAM" id="Phobius"/>
    </source>
</evidence>
<keyword evidence="1" id="KW-0812">Transmembrane</keyword>
<sequence>MGEAVLFVTIVTILFAFIVAIVTVVAVVIVVGDSLVHIVEVGRRIDDLWLADVVLAFVIIIITGTVESLSLAVPVMSSDGVDSFELGRWCFLGLGLGRCRVDHVIEFAEHVLQYFKDTSTAILEAQRSIVIFIVIIVILVVAVVAGVITGVIIGINIGITGILAVVVAGVIPTIGIRNLIVGINIGITGIVVVAVVVAGVIPSIGVRNILIGINIGINTGIPVVAVVVASVIPRIGVRNIIIDIVGRRVARGGYAVGPVLSCD</sequence>
<name>A0ABR1SIC3_9PEZI</name>
<dbReference type="EMBL" id="JAQQWK010000009">
    <property type="protein sequence ID" value="KAK8034076.1"/>
    <property type="molecule type" value="Genomic_DNA"/>
</dbReference>
<keyword evidence="3" id="KW-1185">Reference proteome</keyword>
<feature type="transmembrane region" description="Helical" evidence="1">
    <location>
        <begin position="210"/>
        <end position="232"/>
    </location>
</feature>
<feature type="transmembrane region" description="Helical" evidence="1">
    <location>
        <begin position="159"/>
        <end position="176"/>
    </location>
</feature>
<feature type="transmembrane region" description="Helical" evidence="1">
    <location>
        <begin position="6"/>
        <end position="36"/>
    </location>
</feature>
<feature type="transmembrane region" description="Helical" evidence="1">
    <location>
        <begin position="48"/>
        <end position="66"/>
    </location>
</feature>
<dbReference type="Proteomes" id="UP001444661">
    <property type="component" value="Unassembled WGS sequence"/>
</dbReference>
<organism evidence="2 3">
    <name type="scientific">Apiospora rasikravindrae</name>
    <dbReference type="NCBI Taxonomy" id="990691"/>
    <lineage>
        <taxon>Eukaryota</taxon>
        <taxon>Fungi</taxon>
        <taxon>Dikarya</taxon>
        <taxon>Ascomycota</taxon>
        <taxon>Pezizomycotina</taxon>
        <taxon>Sordariomycetes</taxon>
        <taxon>Xylariomycetidae</taxon>
        <taxon>Amphisphaeriales</taxon>
        <taxon>Apiosporaceae</taxon>
        <taxon>Apiospora</taxon>
    </lineage>
</organism>
<keyword evidence="1" id="KW-0472">Membrane</keyword>
<reference evidence="2 3" key="1">
    <citation type="submission" date="2023-01" db="EMBL/GenBank/DDBJ databases">
        <title>Analysis of 21 Apiospora genomes using comparative genomics revels a genus with tremendous synthesis potential of carbohydrate active enzymes and secondary metabolites.</title>
        <authorList>
            <person name="Sorensen T."/>
        </authorList>
    </citation>
    <scope>NUCLEOTIDE SEQUENCE [LARGE SCALE GENOMIC DNA]</scope>
    <source>
        <strain evidence="2 3">CBS 33761</strain>
    </source>
</reference>
<keyword evidence="1" id="KW-1133">Transmembrane helix</keyword>
<protein>
    <submittedName>
        <fullName evidence="2">Uncharacterized protein</fullName>
    </submittedName>
</protein>
<feature type="transmembrane region" description="Helical" evidence="1">
    <location>
        <begin position="129"/>
        <end position="153"/>
    </location>
</feature>
<accession>A0ABR1SIC3</accession>
<feature type="transmembrane region" description="Helical" evidence="1">
    <location>
        <begin position="183"/>
        <end position="204"/>
    </location>
</feature>
<evidence type="ECO:0000313" key="3">
    <source>
        <dbReference type="Proteomes" id="UP001444661"/>
    </source>
</evidence>